<evidence type="ECO:0000313" key="8">
    <source>
        <dbReference type="Proteomes" id="UP000596742"/>
    </source>
</evidence>
<dbReference type="GO" id="GO:0016485">
    <property type="term" value="P:protein processing"/>
    <property type="evidence" value="ECO:0007669"/>
    <property type="project" value="TreeGrafter"/>
</dbReference>
<dbReference type="GO" id="GO:0004252">
    <property type="term" value="F:serine-type endopeptidase activity"/>
    <property type="evidence" value="ECO:0007669"/>
    <property type="project" value="InterPro"/>
</dbReference>
<dbReference type="InterPro" id="IPR022398">
    <property type="entry name" value="Peptidase_S8_His-AS"/>
</dbReference>
<sequence length="405" mass="43563">HGTRVAGVIAAKRNNECGTGIAFEATLADLRILTGSSEPESDSASAAILTSSLDQIDIYSNSYIHPPVQAGLYPIGKEVLRALKKGTTEGRNGKGAIYVWSTGNGGHPLFPFGCAYEGFDNNPYVIPVAGVRYNYHKLTTGDSCSSIMVAAFTRESIDTNKLVETSDNIAGCTGQFGRNSAAVPMVSGAIALVLQANLSSNRTENVTFDTCKINSLEHVQVYFKVESRRSGQLKLDLLSPSGTISNIIPGRFLDLNRMNLNMTVITVHFWGESSIGKWTLMTGDISGNDLMLSNGTTLEWGLTFYGTKDVSPASPIMSVSSIKLSSTHSATIFTSSNRPTDGLTSQQDMSSVGDCEDMPLHDPPEEIHVETIATNKSCSEKIDTVKNIEDPCEVVPRDRSRSTCV</sequence>
<evidence type="ECO:0000256" key="5">
    <source>
        <dbReference type="PROSITE-ProRule" id="PRU01240"/>
    </source>
</evidence>
<keyword evidence="4" id="KW-0720">Serine protease</keyword>
<accession>A0A8B6D6L6</accession>
<evidence type="ECO:0000256" key="3">
    <source>
        <dbReference type="ARBA" id="ARBA00022801"/>
    </source>
</evidence>
<dbReference type="PANTHER" id="PTHR42884:SF14">
    <property type="entry name" value="NEUROENDOCRINE CONVERTASE 1"/>
    <property type="match status" value="1"/>
</dbReference>
<dbReference type="Pfam" id="PF00082">
    <property type="entry name" value="Peptidase_S8"/>
    <property type="match status" value="1"/>
</dbReference>
<proteinExistence type="inferred from homology"/>
<dbReference type="GO" id="GO:0000139">
    <property type="term" value="C:Golgi membrane"/>
    <property type="evidence" value="ECO:0007669"/>
    <property type="project" value="TreeGrafter"/>
</dbReference>
<evidence type="ECO:0000313" key="7">
    <source>
        <dbReference type="EMBL" id="VDI14663.1"/>
    </source>
</evidence>
<dbReference type="AlphaFoldDB" id="A0A8B6D6L6"/>
<evidence type="ECO:0000256" key="1">
    <source>
        <dbReference type="ARBA" id="ARBA00022670"/>
    </source>
</evidence>
<feature type="non-terminal residue" evidence="7">
    <location>
        <position position="1"/>
    </location>
</feature>
<dbReference type="InterPro" id="IPR036852">
    <property type="entry name" value="Peptidase_S8/S53_dom_sf"/>
</dbReference>
<gene>
    <name evidence="7" type="ORF">MGAL_10B071710</name>
</gene>
<dbReference type="Proteomes" id="UP000596742">
    <property type="component" value="Unassembled WGS sequence"/>
</dbReference>
<dbReference type="InterPro" id="IPR008979">
    <property type="entry name" value="Galactose-bd-like_sf"/>
</dbReference>
<dbReference type="OrthoDB" id="300641at2759"/>
<dbReference type="EMBL" id="UYJE01002896">
    <property type="protein sequence ID" value="VDI14663.1"/>
    <property type="molecule type" value="Genomic_DNA"/>
</dbReference>
<dbReference type="InterPro" id="IPR000209">
    <property type="entry name" value="Peptidase_S8/S53_dom"/>
</dbReference>
<dbReference type="SUPFAM" id="SSF49785">
    <property type="entry name" value="Galactose-binding domain-like"/>
    <property type="match status" value="1"/>
</dbReference>
<dbReference type="PROSITE" id="PS51829">
    <property type="entry name" value="P_HOMO_B"/>
    <property type="match status" value="1"/>
</dbReference>
<organism evidence="7 8">
    <name type="scientific">Mytilus galloprovincialis</name>
    <name type="common">Mediterranean mussel</name>
    <dbReference type="NCBI Taxonomy" id="29158"/>
    <lineage>
        <taxon>Eukaryota</taxon>
        <taxon>Metazoa</taxon>
        <taxon>Spiralia</taxon>
        <taxon>Lophotrochozoa</taxon>
        <taxon>Mollusca</taxon>
        <taxon>Bivalvia</taxon>
        <taxon>Autobranchia</taxon>
        <taxon>Pteriomorphia</taxon>
        <taxon>Mytilida</taxon>
        <taxon>Mytiloidea</taxon>
        <taxon>Mytilidae</taxon>
        <taxon>Mytilinae</taxon>
        <taxon>Mytilus</taxon>
    </lineage>
</organism>
<keyword evidence="8" id="KW-1185">Reference proteome</keyword>
<evidence type="ECO:0000256" key="4">
    <source>
        <dbReference type="ARBA" id="ARBA00022825"/>
    </source>
</evidence>
<evidence type="ECO:0000259" key="6">
    <source>
        <dbReference type="PROSITE" id="PS51829"/>
    </source>
</evidence>
<feature type="domain" description="P/Homo B" evidence="6">
    <location>
        <begin position="163"/>
        <end position="310"/>
    </location>
</feature>
<comment type="caution">
    <text evidence="5">Lacks conserved residue(s) required for the propagation of feature annotation.</text>
</comment>
<protein>
    <recommendedName>
        <fullName evidence="6">P/Homo B domain-containing protein</fullName>
    </recommendedName>
</protein>
<comment type="similarity">
    <text evidence="5">Belongs to the peptidase S8 family.</text>
</comment>
<dbReference type="Gene3D" id="3.40.50.200">
    <property type="entry name" value="Peptidase S8/S53 domain"/>
    <property type="match status" value="1"/>
</dbReference>
<dbReference type="PROSITE" id="PS00137">
    <property type="entry name" value="SUBTILASE_HIS"/>
    <property type="match status" value="1"/>
</dbReference>
<dbReference type="Pfam" id="PF01483">
    <property type="entry name" value="P_proprotein"/>
    <property type="match status" value="1"/>
</dbReference>
<dbReference type="InterPro" id="IPR002884">
    <property type="entry name" value="P_dom"/>
</dbReference>
<dbReference type="PANTHER" id="PTHR42884">
    <property type="entry name" value="PROPROTEIN CONVERTASE SUBTILISIN/KEXIN-RELATED"/>
    <property type="match status" value="1"/>
</dbReference>
<dbReference type="SUPFAM" id="SSF52743">
    <property type="entry name" value="Subtilisin-like"/>
    <property type="match status" value="1"/>
</dbReference>
<keyword evidence="3" id="KW-0378">Hydrolase</keyword>
<comment type="caution">
    <text evidence="7">The sequence shown here is derived from an EMBL/GenBank/DDBJ whole genome shotgun (WGS) entry which is preliminary data.</text>
</comment>
<name>A0A8B6D6L6_MYTGA</name>
<dbReference type="GO" id="GO:0005802">
    <property type="term" value="C:trans-Golgi network"/>
    <property type="evidence" value="ECO:0007669"/>
    <property type="project" value="TreeGrafter"/>
</dbReference>
<dbReference type="PROSITE" id="PS51892">
    <property type="entry name" value="SUBTILASE"/>
    <property type="match status" value="1"/>
</dbReference>
<keyword evidence="2" id="KW-0165">Cleavage on pair of basic residues</keyword>
<keyword evidence="1" id="KW-0645">Protease</keyword>
<evidence type="ECO:0000256" key="2">
    <source>
        <dbReference type="ARBA" id="ARBA00022685"/>
    </source>
</evidence>
<reference evidence="7" key="1">
    <citation type="submission" date="2018-11" db="EMBL/GenBank/DDBJ databases">
        <authorList>
            <person name="Alioto T."/>
            <person name="Alioto T."/>
        </authorList>
    </citation>
    <scope>NUCLEOTIDE SEQUENCE</scope>
</reference>